<sequence length="93" mass="9462">MRHGPEDVADQGGVARAGSQLDAQREVELGDIVIGIVESHPADQVGGLRGGGVHVTAHAVVREVSAEVTLDVSVEVLGESSPAVTSSPPLVYA</sequence>
<dbReference type="EMBL" id="JACHJD010000040">
    <property type="protein sequence ID" value="MBB5109818.1"/>
    <property type="molecule type" value="Genomic_DNA"/>
</dbReference>
<feature type="region of interest" description="Disordered" evidence="1">
    <location>
        <begin position="1"/>
        <end position="22"/>
    </location>
</feature>
<protein>
    <submittedName>
        <fullName evidence="2">Uncharacterized protein</fullName>
    </submittedName>
</protein>
<gene>
    <name evidence="2" type="ORF">FHS40_008948</name>
</gene>
<evidence type="ECO:0000313" key="2">
    <source>
        <dbReference type="EMBL" id="MBB5109818.1"/>
    </source>
</evidence>
<evidence type="ECO:0000256" key="1">
    <source>
        <dbReference type="SAM" id="MobiDB-lite"/>
    </source>
</evidence>
<accession>A0A7W8B3V0</accession>
<keyword evidence="3" id="KW-1185">Reference proteome</keyword>
<name>A0A7W8B3V0_STRST</name>
<reference evidence="2 3" key="1">
    <citation type="submission" date="2020-08" db="EMBL/GenBank/DDBJ databases">
        <title>Genomic Encyclopedia of Type Strains, Phase III (KMG-III): the genomes of soil and plant-associated and newly described type strains.</title>
        <authorList>
            <person name="Whitman W."/>
        </authorList>
    </citation>
    <scope>NUCLEOTIDE SEQUENCE [LARGE SCALE GENOMIC DNA]</scope>
    <source>
        <strain evidence="2 3">CECT 3146</strain>
    </source>
</reference>
<comment type="caution">
    <text evidence="2">The sequence shown here is derived from an EMBL/GenBank/DDBJ whole genome shotgun (WGS) entry which is preliminary data.</text>
</comment>
<dbReference type="AlphaFoldDB" id="A0A7W8B3V0"/>
<dbReference type="RefSeq" id="WP_229880067.1">
    <property type="nucleotide sequence ID" value="NZ_BMSQ01000072.1"/>
</dbReference>
<evidence type="ECO:0000313" key="3">
    <source>
        <dbReference type="Proteomes" id="UP000549009"/>
    </source>
</evidence>
<dbReference type="Proteomes" id="UP000549009">
    <property type="component" value="Unassembled WGS sequence"/>
</dbReference>
<organism evidence="2 3">
    <name type="scientific">Streptomyces spectabilis</name>
    <dbReference type="NCBI Taxonomy" id="68270"/>
    <lineage>
        <taxon>Bacteria</taxon>
        <taxon>Bacillati</taxon>
        <taxon>Actinomycetota</taxon>
        <taxon>Actinomycetes</taxon>
        <taxon>Kitasatosporales</taxon>
        <taxon>Streptomycetaceae</taxon>
        <taxon>Streptomyces</taxon>
    </lineage>
</organism>
<proteinExistence type="predicted"/>